<name>A0A9P6AJW1_9AGAM</name>
<reference evidence="2" key="1">
    <citation type="journal article" date="2020" name="Nat. Commun.">
        <title>Large-scale genome sequencing of mycorrhizal fungi provides insights into the early evolution of symbiotic traits.</title>
        <authorList>
            <person name="Miyauchi S."/>
            <person name="Kiss E."/>
            <person name="Kuo A."/>
            <person name="Drula E."/>
            <person name="Kohler A."/>
            <person name="Sanchez-Garcia M."/>
            <person name="Morin E."/>
            <person name="Andreopoulos B."/>
            <person name="Barry K.W."/>
            <person name="Bonito G."/>
            <person name="Buee M."/>
            <person name="Carver A."/>
            <person name="Chen C."/>
            <person name="Cichocki N."/>
            <person name="Clum A."/>
            <person name="Culley D."/>
            <person name="Crous P.W."/>
            <person name="Fauchery L."/>
            <person name="Girlanda M."/>
            <person name="Hayes R.D."/>
            <person name="Keri Z."/>
            <person name="LaButti K."/>
            <person name="Lipzen A."/>
            <person name="Lombard V."/>
            <person name="Magnuson J."/>
            <person name="Maillard F."/>
            <person name="Murat C."/>
            <person name="Nolan M."/>
            <person name="Ohm R.A."/>
            <person name="Pangilinan J."/>
            <person name="Pereira M.F."/>
            <person name="Perotto S."/>
            <person name="Peter M."/>
            <person name="Pfister S."/>
            <person name="Riley R."/>
            <person name="Sitrit Y."/>
            <person name="Stielow J.B."/>
            <person name="Szollosi G."/>
            <person name="Zifcakova L."/>
            <person name="Stursova M."/>
            <person name="Spatafora J.W."/>
            <person name="Tedersoo L."/>
            <person name="Vaario L.M."/>
            <person name="Yamada A."/>
            <person name="Yan M."/>
            <person name="Wang P."/>
            <person name="Xu J."/>
            <person name="Bruns T."/>
            <person name="Baldrian P."/>
            <person name="Vilgalys R."/>
            <person name="Dunand C."/>
            <person name="Henrissat B."/>
            <person name="Grigoriev I.V."/>
            <person name="Hibbett D."/>
            <person name="Nagy L.G."/>
            <person name="Martin F.M."/>
        </authorList>
    </citation>
    <scope>NUCLEOTIDE SEQUENCE</scope>
    <source>
        <strain evidence="2">UP504</strain>
    </source>
</reference>
<dbReference type="AlphaFoldDB" id="A0A9P6AJW1"/>
<gene>
    <name evidence="2" type="ORF">BS47DRAFT_338430</name>
</gene>
<feature type="region of interest" description="Disordered" evidence="1">
    <location>
        <begin position="152"/>
        <end position="176"/>
    </location>
</feature>
<sequence length="370" mass="41696">MPVIERYPYVTEQAYRSKSASAYRPSKKAINDVPSALLFDDPAVLLNFVSSLSSPDQLLNVTSLRVQFNFACDRRQSAHHNIVTGISILVRHCSSLQVLSLYWEGLPSSVLSGASFSLSTFQSWMVVDVNTINFLNSQPELRTLDLKEWGRHLPPRHPGSTASSSSAVRRRAMAPEPPSLAPGALPNLVEFSGHAEVASQLAAGRPLQVVTLSEGFDAGTTGEEWREIMAGLGQSTHWVSNLSVATLETFSLEMLAEIGRHLHALETLRLRVHRAPYVSELFHWDHWKNYVLPLVELEHIEIELVEDWRMQSQTLTAHPVACNLPTIDHIRQWHRTCPMLLSASVRISGGPKLIHWEWRNLSWIDRLRQR</sequence>
<comment type="caution">
    <text evidence="2">The sequence shown here is derived from an EMBL/GenBank/DDBJ whole genome shotgun (WGS) entry which is preliminary data.</text>
</comment>
<proteinExistence type="predicted"/>
<accession>A0A9P6AJW1</accession>
<dbReference type="Proteomes" id="UP000886523">
    <property type="component" value="Unassembled WGS sequence"/>
</dbReference>
<dbReference type="InterPro" id="IPR032675">
    <property type="entry name" value="LRR_dom_sf"/>
</dbReference>
<organism evidence="2 3">
    <name type="scientific">Hydnum rufescens UP504</name>
    <dbReference type="NCBI Taxonomy" id="1448309"/>
    <lineage>
        <taxon>Eukaryota</taxon>
        <taxon>Fungi</taxon>
        <taxon>Dikarya</taxon>
        <taxon>Basidiomycota</taxon>
        <taxon>Agaricomycotina</taxon>
        <taxon>Agaricomycetes</taxon>
        <taxon>Cantharellales</taxon>
        <taxon>Hydnaceae</taxon>
        <taxon>Hydnum</taxon>
    </lineage>
</organism>
<evidence type="ECO:0000313" key="3">
    <source>
        <dbReference type="Proteomes" id="UP000886523"/>
    </source>
</evidence>
<dbReference type="EMBL" id="MU129088">
    <property type="protein sequence ID" value="KAF9507185.1"/>
    <property type="molecule type" value="Genomic_DNA"/>
</dbReference>
<keyword evidence="3" id="KW-1185">Reference proteome</keyword>
<evidence type="ECO:0000256" key="1">
    <source>
        <dbReference type="SAM" id="MobiDB-lite"/>
    </source>
</evidence>
<dbReference type="OrthoDB" id="10433941at2759"/>
<protein>
    <submittedName>
        <fullName evidence="2">Uncharacterized protein</fullName>
    </submittedName>
</protein>
<evidence type="ECO:0000313" key="2">
    <source>
        <dbReference type="EMBL" id="KAF9507185.1"/>
    </source>
</evidence>
<dbReference type="Gene3D" id="3.80.10.10">
    <property type="entry name" value="Ribonuclease Inhibitor"/>
    <property type="match status" value="1"/>
</dbReference>